<sequence>MFGNTFDDVKKFNKPFIRKTASETSQLMIISIKLLTNRQAFCFMRVEELCHRFSKEQREMLRRKAQLIKRINMIMAGINYEEEKK</sequence>
<evidence type="ECO:0000313" key="2">
    <source>
        <dbReference type="Proteomes" id="UP000183832"/>
    </source>
</evidence>
<gene>
    <name evidence="1" type="ORF">CLUMA_CG005471</name>
</gene>
<keyword evidence="2" id="KW-1185">Reference proteome</keyword>
<reference evidence="1 2" key="1">
    <citation type="submission" date="2015-04" db="EMBL/GenBank/DDBJ databases">
        <authorList>
            <person name="Syromyatnikov M.Y."/>
            <person name="Popov V.N."/>
        </authorList>
    </citation>
    <scope>NUCLEOTIDE SEQUENCE [LARGE SCALE GENOMIC DNA]</scope>
</reference>
<organism evidence="1 2">
    <name type="scientific">Clunio marinus</name>
    <dbReference type="NCBI Taxonomy" id="568069"/>
    <lineage>
        <taxon>Eukaryota</taxon>
        <taxon>Metazoa</taxon>
        <taxon>Ecdysozoa</taxon>
        <taxon>Arthropoda</taxon>
        <taxon>Hexapoda</taxon>
        <taxon>Insecta</taxon>
        <taxon>Pterygota</taxon>
        <taxon>Neoptera</taxon>
        <taxon>Endopterygota</taxon>
        <taxon>Diptera</taxon>
        <taxon>Nematocera</taxon>
        <taxon>Chironomoidea</taxon>
        <taxon>Chironomidae</taxon>
        <taxon>Clunio</taxon>
    </lineage>
</organism>
<accession>A0A1J1HWC9</accession>
<evidence type="ECO:0000313" key="1">
    <source>
        <dbReference type="EMBL" id="CRK91850.1"/>
    </source>
</evidence>
<proteinExistence type="predicted"/>
<protein>
    <submittedName>
        <fullName evidence="1">CLUMA_CG005471, isoform A</fullName>
    </submittedName>
</protein>
<name>A0A1J1HWC9_9DIPT</name>
<dbReference type="AlphaFoldDB" id="A0A1J1HWC9"/>
<dbReference type="Proteomes" id="UP000183832">
    <property type="component" value="Unassembled WGS sequence"/>
</dbReference>
<dbReference type="EMBL" id="CVRI01000021">
    <property type="protein sequence ID" value="CRK91850.1"/>
    <property type="molecule type" value="Genomic_DNA"/>
</dbReference>